<keyword evidence="10" id="KW-0233">DNA recombination</keyword>
<evidence type="ECO:0000313" key="12">
    <source>
        <dbReference type="Proteomes" id="UP000217790"/>
    </source>
</evidence>
<accession>A0A2H3E0Q2</accession>
<dbReference type="OrthoDB" id="3243429at2759"/>
<dbReference type="GO" id="GO:0003964">
    <property type="term" value="F:RNA-directed DNA polymerase activity"/>
    <property type="evidence" value="ECO:0007669"/>
    <property type="project" value="UniProtKB-KW"/>
</dbReference>
<dbReference type="GO" id="GO:0015074">
    <property type="term" value="P:DNA integration"/>
    <property type="evidence" value="ECO:0007669"/>
    <property type="project" value="UniProtKB-KW"/>
</dbReference>
<dbReference type="EMBL" id="KZ293655">
    <property type="protein sequence ID" value="PBK94123.1"/>
    <property type="molecule type" value="Genomic_DNA"/>
</dbReference>
<dbReference type="PANTHER" id="PTHR42648">
    <property type="entry name" value="TRANSPOSASE, PUTATIVE-RELATED"/>
    <property type="match status" value="1"/>
</dbReference>
<keyword evidence="4" id="KW-0255">Endonuclease</keyword>
<keyword evidence="9" id="KW-0239">DNA-directed DNA polymerase</keyword>
<sequence>MLAHSGLPASFLADAILTTAYLYMRLPNSSIPKGTTPYEQLHSKKPDLSHLRVWGCRCWVNIPREKHVKGGLKMFEGIFVRYEEDRIGWW</sequence>
<keyword evidence="3" id="KW-0479">Metal-binding</keyword>
<dbReference type="GO" id="GO:0006310">
    <property type="term" value="P:DNA recombination"/>
    <property type="evidence" value="ECO:0007669"/>
    <property type="project" value="UniProtKB-KW"/>
</dbReference>
<dbReference type="Proteomes" id="UP000217790">
    <property type="component" value="Unassembled WGS sequence"/>
</dbReference>
<organism evidence="11 12">
    <name type="scientific">Armillaria gallica</name>
    <name type="common">Bulbous honey fungus</name>
    <name type="synonym">Armillaria bulbosa</name>
    <dbReference type="NCBI Taxonomy" id="47427"/>
    <lineage>
        <taxon>Eukaryota</taxon>
        <taxon>Fungi</taxon>
        <taxon>Dikarya</taxon>
        <taxon>Basidiomycota</taxon>
        <taxon>Agaricomycotina</taxon>
        <taxon>Agaricomycetes</taxon>
        <taxon>Agaricomycetidae</taxon>
        <taxon>Agaricales</taxon>
        <taxon>Marasmiineae</taxon>
        <taxon>Physalacriaceae</taxon>
        <taxon>Armillaria</taxon>
    </lineage>
</organism>
<dbReference type="AlphaFoldDB" id="A0A2H3E0Q2"/>
<reference evidence="12" key="1">
    <citation type="journal article" date="2017" name="Nat. Ecol. Evol.">
        <title>Genome expansion and lineage-specific genetic innovations in the forest pathogenic fungi Armillaria.</title>
        <authorList>
            <person name="Sipos G."/>
            <person name="Prasanna A.N."/>
            <person name="Walter M.C."/>
            <person name="O'Connor E."/>
            <person name="Balint B."/>
            <person name="Krizsan K."/>
            <person name="Kiss B."/>
            <person name="Hess J."/>
            <person name="Varga T."/>
            <person name="Slot J."/>
            <person name="Riley R."/>
            <person name="Boka B."/>
            <person name="Rigling D."/>
            <person name="Barry K."/>
            <person name="Lee J."/>
            <person name="Mihaltcheva S."/>
            <person name="LaButti K."/>
            <person name="Lipzen A."/>
            <person name="Waldron R."/>
            <person name="Moloney N.M."/>
            <person name="Sperisen C."/>
            <person name="Kredics L."/>
            <person name="Vagvoelgyi C."/>
            <person name="Patrignani A."/>
            <person name="Fitzpatrick D."/>
            <person name="Nagy I."/>
            <person name="Doyle S."/>
            <person name="Anderson J.B."/>
            <person name="Grigoriev I.V."/>
            <person name="Gueldener U."/>
            <person name="Muensterkoetter M."/>
            <person name="Nagy L.G."/>
        </authorList>
    </citation>
    <scope>NUCLEOTIDE SEQUENCE [LARGE SCALE GENOMIC DNA]</scope>
    <source>
        <strain evidence="12">Ar21-2</strain>
    </source>
</reference>
<evidence type="ECO:0000256" key="4">
    <source>
        <dbReference type="ARBA" id="ARBA00022759"/>
    </source>
</evidence>
<dbReference type="GO" id="GO:0046872">
    <property type="term" value="F:metal ion binding"/>
    <property type="evidence" value="ECO:0007669"/>
    <property type="project" value="UniProtKB-KW"/>
</dbReference>
<dbReference type="GO" id="GO:0004519">
    <property type="term" value="F:endonuclease activity"/>
    <property type="evidence" value="ECO:0007669"/>
    <property type="project" value="UniProtKB-KW"/>
</dbReference>
<evidence type="ECO:0000256" key="3">
    <source>
        <dbReference type="ARBA" id="ARBA00022723"/>
    </source>
</evidence>
<evidence type="ECO:0000256" key="10">
    <source>
        <dbReference type="ARBA" id="ARBA00023172"/>
    </source>
</evidence>
<keyword evidence="5" id="KW-0378">Hydrolase</keyword>
<keyword evidence="6" id="KW-0460">Magnesium</keyword>
<keyword evidence="1" id="KW-0548">Nucleotidyltransferase</keyword>
<evidence type="ECO:0000256" key="2">
    <source>
        <dbReference type="ARBA" id="ARBA00022722"/>
    </source>
</evidence>
<dbReference type="GO" id="GO:0003887">
    <property type="term" value="F:DNA-directed DNA polymerase activity"/>
    <property type="evidence" value="ECO:0007669"/>
    <property type="project" value="UniProtKB-KW"/>
</dbReference>
<evidence type="ECO:0000256" key="5">
    <source>
        <dbReference type="ARBA" id="ARBA00022801"/>
    </source>
</evidence>
<gene>
    <name evidence="11" type="ORF">ARMGADRAFT_884505</name>
</gene>
<protein>
    <submittedName>
        <fullName evidence="11">Uncharacterized protein</fullName>
    </submittedName>
</protein>
<keyword evidence="2" id="KW-0540">Nuclease</keyword>
<proteinExistence type="predicted"/>
<name>A0A2H3E0Q2_ARMGA</name>
<keyword evidence="12" id="KW-1185">Reference proteome</keyword>
<evidence type="ECO:0000256" key="1">
    <source>
        <dbReference type="ARBA" id="ARBA00022695"/>
    </source>
</evidence>
<keyword evidence="9" id="KW-0808">Transferase</keyword>
<dbReference type="InterPro" id="IPR039537">
    <property type="entry name" value="Retrotran_Ty1/copia-like"/>
</dbReference>
<dbReference type="STRING" id="47427.A0A2H3E0Q2"/>
<dbReference type="OMA" id="CYKHILE"/>
<evidence type="ECO:0000256" key="8">
    <source>
        <dbReference type="ARBA" id="ARBA00022918"/>
    </source>
</evidence>
<evidence type="ECO:0000256" key="9">
    <source>
        <dbReference type="ARBA" id="ARBA00022932"/>
    </source>
</evidence>
<dbReference type="PANTHER" id="PTHR42648:SF11">
    <property type="entry name" value="TRANSPOSON TY4-P GAG-POL POLYPROTEIN"/>
    <property type="match status" value="1"/>
</dbReference>
<dbReference type="GO" id="GO:0016787">
    <property type="term" value="F:hydrolase activity"/>
    <property type="evidence" value="ECO:0007669"/>
    <property type="project" value="UniProtKB-KW"/>
</dbReference>
<evidence type="ECO:0000256" key="7">
    <source>
        <dbReference type="ARBA" id="ARBA00022908"/>
    </source>
</evidence>
<evidence type="ECO:0000256" key="6">
    <source>
        <dbReference type="ARBA" id="ARBA00022842"/>
    </source>
</evidence>
<evidence type="ECO:0000313" key="11">
    <source>
        <dbReference type="EMBL" id="PBK94123.1"/>
    </source>
</evidence>
<dbReference type="InParanoid" id="A0A2H3E0Q2"/>
<keyword evidence="7" id="KW-0229">DNA integration</keyword>
<keyword evidence="8" id="KW-0695">RNA-directed DNA polymerase</keyword>
<feature type="non-terminal residue" evidence="11">
    <location>
        <position position="90"/>
    </location>
</feature>